<dbReference type="PROSITE" id="PS50928">
    <property type="entry name" value="ABC_TM1"/>
    <property type="match status" value="1"/>
</dbReference>
<dbReference type="Proteomes" id="UP000219167">
    <property type="component" value="Unassembled WGS sequence"/>
</dbReference>
<evidence type="ECO:0000256" key="3">
    <source>
        <dbReference type="ARBA" id="ARBA00022448"/>
    </source>
</evidence>
<dbReference type="GO" id="GO:0055085">
    <property type="term" value="P:transmembrane transport"/>
    <property type="evidence" value="ECO:0007669"/>
    <property type="project" value="InterPro"/>
</dbReference>
<dbReference type="InterPro" id="IPR035906">
    <property type="entry name" value="MetI-like_sf"/>
</dbReference>
<name>A0A285URZ6_9HYPH</name>
<keyword evidence="3 8" id="KW-0813">Transport</keyword>
<dbReference type="GO" id="GO:0005886">
    <property type="term" value="C:plasma membrane"/>
    <property type="evidence" value="ECO:0007669"/>
    <property type="project" value="UniProtKB-SubCell"/>
</dbReference>
<keyword evidence="5 8" id="KW-0812">Transmembrane</keyword>
<evidence type="ECO:0000256" key="7">
    <source>
        <dbReference type="ARBA" id="ARBA00023136"/>
    </source>
</evidence>
<feature type="transmembrane region" description="Helical" evidence="8">
    <location>
        <begin position="255"/>
        <end position="276"/>
    </location>
</feature>
<feature type="domain" description="ABC transmembrane type-1" evidence="9">
    <location>
        <begin position="172"/>
        <end position="380"/>
    </location>
</feature>
<dbReference type="EMBL" id="OBQD01000013">
    <property type="protein sequence ID" value="SOC44599.1"/>
    <property type="molecule type" value="Genomic_DNA"/>
</dbReference>
<dbReference type="OrthoDB" id="9807047at2"/>
<feature type="transmembrane region" description="Helical" evidence="8">
    <location>
        <begin position="357"/>
        <end position="381"/>
    </location>
</feature>
<dbReference type="Pfam" id="PF00528">
    <property type="entry name" value="BPD_transp_1"/>
    <property type="match status" value="1"/>
</dbReference>
<feature type="transmembrane region" description="Helical" evidence="8">
    <location>
        <begin position="207"/>
        <end position="230"/>
    </location>
</feature>
<evidence type="ECO:0000313" key="11">
    <source>
        <dbReference type="Proteomes" id="UP000219167"/>
    </source>
</evidence>
<dbReference type="SUPFAM" id="SSF161098">
    <property type="entry name" value="MetI-like"/>
    <property type="match status" value="1"/>
</dbReference>
<sequence>MRRSVLFPPGWRLLLPLLAFTAAVFIMPIGVILWKSIHDPEVAALLPATTASLESWSDETMLPPSASFDALASDMRNLVEVARIGELALRLNREQPGFRQLVERSAAKIHDEGTPLVETDRRWSDPASWRLIKRASEPYTPRYLLNAVDMRVTPDGTIGRQDEQRQIYLRLFARTILVAAIVTGLCALIGYPFAYALSVSEGMLRSALYFVVMLPFWTSLLVRTTAWIVILQRQGVVNELLVSAGLIADNERFALIYNFFGTVIAMVYVLLPFFILPLQAVMRGIPGQYVRAAESLGGNPARVFRRIYLPMTMPGIVAGGALVFILSLGYYVTPALVGGRTGQLISNQIAFHIQSSLNWGLAAALGTLLLMLVILISMVFSRVVPIGRPQR</sequence>
<dbReference type="PANTHER" id="PTHR42929:SF5">
    <property type="entry name" value="ABC TRANSPORTER PERMEASE PROTEIN"/>
    <property type="match status" value="1"/>
</dbReference>
<evidence type="ECO:0000259" key="9">
    <source>
        <dbReference type="PROSITE" id="PS50928"/>
    </source>
</evidence>
<accession>A0A285URZ6</accession>
<dbReference type="CDD" id="cd06261">
    <property type="entry name" value="TM_PBP2"/>
    <property type="match status" value="1"/>
</dbReference>
<dbReference type="PANTHER" id="PTHR42929">
    <property type="entry name" value="INNER MEMBRANE ABC TRANSPORTER PERMEASE PROTEIN YDCU-RELATED-RELATED"/>
    <property type="match status" value="1"/>
</dbReference>
<dbReference type="InterPro" id="IPR000515">
    <property type="entry name" value="MetI-like"/>
</dbReference>
<comment type="similarity">
    <text evidence="2">Belongs to the binding-protein-dependent transport system permease family. CysTW subfamily.</text>
</comment>
<keyword evidence="11" id="KW-1185">Reference proteome</keyword>
<protein>
    <submittedName>
        <fullName evidence="10">Putative spermidine/putrescine transport system permease protein</fullName>
    </submittedName>
</protein>
<keyword evidence="4" id="KW-1003">Cell membrane</keyword>
<dbReference type="AlphaFoldDB" id="A0A285URZ6"/>
<evidence type="ECO:0000256" key="6">
    <source>
        <dbReference type="ARBA" id="ARBA00022989"/>
    </source>
</evidence>
<feature type="transmembrane region" description="Helical" evidence="8">
    <location>
        <begin position="171"/>
        <end position="195"/>
    </location>
</feature>
<evidence type="ECO:0000256" key="4">
    <source>
        <dbReference type="ARBA" id="ARBA00022475"/>
    </source>
</evidence>
<evidence type="ECO:0000256" key="8">
    <source>
        <dbReference type="RuleBase" id="RU363032"/>
    </source>
</evidence>
<evidence type="ECO:0000313" key="10">
    <source>
        <dbReference type="EMBL" id="SOC44599.1"/>
    </source>
</evidence>
<keyword evidence="6 8" id="KW-1133">Transmembrane helix</keyword>
<dbReference type="Gene3D" id="1.10.3720.10">
    <property type="entry name" value="MetI-like"/>
    <property type="match status" value="1"/>
</dbReference>
<proteinExistence type="inferred from homology"/>
<reference evidence="10 11" key="1">
    <citation type="submission" date="2017-08" db="EMBL/GenBank/DDBJ databases">
        <authorList>
            <person name="de Groot N.N."/>
        </authorList>
    </citation>
    <scope>NUCLEOTIDE SEQUENCE [LARGE SCALE GENOMIC DNA]</scope>
    <source>
        <strain evidence="10 11">JC85</strain>
    </source>
</reference>
<keyword evidence="7 8" id="KW-0472">Membrane</keyword>
<comment type="subcellular location">
    <subcellularLocation>
        <location evidence="1 8">Cell membrane</location>
        <topology evidence="1 8">Multi-pass membrane protein</topology>
    </subcellularLocation>
</comment>
<organism evidence="10 11">
    <name type="scientific">Rhizobium subbaraonis</name>
    <dbReference type="NCBI Taxonomy" id="908946"/>
    <lineage>
        <taxon>Bacteria</taxon>
        <taxon>Pseudomonadati</taxon>
        <taxon>Pseudomonadota</taxon>
        <taxon>Alphaproteobacteria</taxon>
        <taxon>Hyphomicrobiales</taxon>
        <taxon>Rhizobiaceae</taxon>
        <taxon>Rhizobium/Agrobacterium group</taxon>
        <taxon>Rhizobium</taxon>
    </lineage>
</organism>
<gene>
    <name evidence="10" type="ORF">SAMN05892877_11310</name>
</gene>
<evidence type="ECO:0000256" key="5">
    <source>
        <dbReference type="ARBA" id="ARBA00022692"/>
    </source>
</evidence>
<evidence type="ECO:0000256" key="1">
    <source>
        <dbReference type="ARBA" id="ARBA00004651"/>
    </source>
</evidence>
<feature type="transmembrane region" description="Helical" evidence="8">
    <location>
        <begin position="315"/>
        <end position="337"/>
    </location>
</feature>
<feature type="transmembrane region" description="Helical" evidence="8">
    <location>
        <begin position="12"/>
        <end position="34"/>
    </location>
</feature>
<evidence type="ECO:0000256" key="2">
    <source>
        <dbReference type="ARBA" id="ARBA00007069"/>
    </source>
</evidence>